<gene>
    <name evidence="3" type="ORF">J2853_001326</name>
</gene>
<dbReference type="Proteomes" id="UP001225356">
    <property type="component" value="Unassembled WGS sequence"/>
</dbReference>
<evidence type="ECO:0000313" key="3">
    <source>
        <dbReference type="EMBL" id="MDP9842115.1"/>
    </source>
</evidence>
<feature type="domain" description="MoxR" evidence="2">
    <location>
        <begin position="2"/>
        <end position="45"/>
    </location>
</feature>
<dbReference type="InterPro" id="IPR045427">
    <property type="entry name" value="MoxR"/>
</dbReference>
<dbReference type="SUPFAM" id="SSF52540">
    <property type="entry name" value="P-loop containing nucleoside triphosphate hydrolases"/>
    <property type="match status" value="1"/>
</dbReference>
<name>A0ABT9Q5U4_9ACTN</name>
<evidence type="ECO:0000259" key="2">
    <source>
        <dbReference type="Pfam" id="PF20030"/>
    </source>
</evidence>
<dbReference type="InterPro" id="IPR027417">
    <property type="entry name" value="P-loop_NTPase"/>
</dbReference>
<accession>A0ABT9Q5U4</accession>
<evidence type="ECO:0000313" key="4">
    <source>
        <dbReference type="Proteomes" id="UP001225356"/>
    </source>
</evidence>
<feature type="region of interest" description="Disordered" evidence="1">
    <location>
        <begin position="43"/>
        <end position="69"/>
    </location>
</feature>
<dbReference type="EMBL" id="JAUSQU010000001">
    <property type="protein sequence ID" value="MDP9842115.1"/>
    <property type="molecule type" value="Genomic_DNA"/>
</dbReference>
<proteinExistence type="predicted"/>
<keyword evidence="4" id="KW-1185">Reference proteome</keyword>
<sequence>MTDRYLERTGTVRALMSCMLTGRHSLLLGPPGTAKSELARDLTGRMPKIAPDDEIGDRSGSAHDSEDSR</sequence>
<organism evidence="3 4">
    <name type="scientific">Streptosporangium lutulentum</name>
    <dbReference type="NCBI Taxonomy" id="1461250"/>
    <lineage>
        <taxon>Bacteria</taxon>
        <taxon>Bacillati</taxon>
        <taxon>Actinomycetota</taxon>
        <taxon>Actinomycetes</taxon>
        <taxon>Streptosporangiales</taxon>
        <taxon>Streptosporangiaceae</taxon>
        <taxon>Streptosporangium</taxon>
    </lineage>
</organism>
<dbReference type="Pfam" id="PF20030">
    <property type="entry name" value="bpMoxR"/>
    <property type="match status" value="1"/>
</dbReference>
<feature type="compositionally biased region" description="Basic and acidic residues" evidence="1">
    <location>
        <begin position="56"/>
        <end position="69"/>
    </location>
</feature>
<reference evidence="3 4" key="1">
    <citation type="submission" date="2023-07" db="EMBL/GenBank/DDBJ databases">
        <title>Sequencing the genomes of 1000 actinobacteria strains.</title>
        <authorList>
            <person name="Klenk H.-P."/>
        </authorList>
    </citation>
    <scope>NUCLEOTIDE SEQUENCE [LARGE SCALE GENOMIC DNA]</scope>
    <source>
        <strain evidence="3 4">DSM 46740</strain>
    </source>
</reference>
<comment type="caution">
    <text evidence="3">The sequence shown here is derived from an EMBL/GenBank/DDBJ whole genome shotgun (WGS) entry which is preliminary data.</text>
</comment>
<protein>
    <submittedName>
        <fullName evidence="3">MoxR-like ATPase</fullName>
    </submittedName>
</protein>
<dbReference type="Gene3D" id="3.40.50.300">
    <property type="entry name" value="P-loop containing nucleotide triphosphate hydrolases"/>
    <property type="match status" value="1"/>
</dbReference>
<evidence type="ECO:0000256" key="1">
    <source>
        <dbReference type="SAM" id="MobiDB-lite"/>
    </source>
</evidence>